<evidence type="ECO:0000259" key="4">
    <source>
        <dbReference type="PROSITE" id="PS50067"/>
    </source>
</evidence>
<feature type="region of interest" description="Disordered" evidence="3">
    <location>
        <begin position="1851"/>
        <end position="1881"/>
    </location>
</feature>
<dbReference type="SMART" id="SM00129">
    <property type="entry name" value="KISc"/>
    <property type="match status" value="1"/>
</dbReference>
<comment type="caution">
    <text evidence="5">The sequence shown here is derived from an EMBL/GenBank/DDBJ whole genome shotgun (WGS) entry which is preliminary data.</text>
</comment>
<keyword evidence="1" id="KW-0040">ANK repeat</keyword>
<evidence type="ECO:0000256" key="3">
    <source>
        <dbReference type="SAM" id="MobiDB-lite"/>
    </source>
</evidence>
<dbReference type="GO" id="GO:0008017">
    <property type="term" value="F:microtubule binding"/>
    <property type="evidence" value="ECO:0007669"/>
    <property type="project" value="InterPro"/>
</dbReference>
<feature type="domain" description="Kinesin motor" evidence="4">
    <location>
        <begin position="1"/>
        <end position="250"/>
    </location>
</feature>
<dbReference type="GO" id="GO:0004359">
    <property type="term" value="F:glutaminase activity"/>
    <property type="evidence" value="ECO:0007669"/>
    <property type="project" value="InterPro"/>
</dbReference>
<feature type="region of interest" description="Disordered" evidence="3">
    <location>
        <begin position="1396"/>
        <end position="1415"/>
    </location>
</feature>
<feature type="compositionally biased region" description="Polar residues" evidence="3">
    <location>
        <begin position="349"/>
        <end position="359"/>
    </location>
</feature>
<dbReference type="Proteomes" id="UP000751190">
    <property type="component" value="Unassembled WGS sequence"/>
</dbReference>
<evidence type="ECO:0000313" key="6">
    <source>
        <dbReference type="Proteomes" id="UP000751190"/>
    </source>
</evidence>
<comment type="caution">
    <text evidence="2">Lacks conserved residue(s) required for the propagation of feature annotation.</text>
</comment>
<proteinExistence type="inferred from homology"/>
<feature type="repeat" description="ANK" evidence="1">
    <location>
        <begin position="572"/>
        <end position="597"/>
    </location>
</feature>
<dbReference type="Gene3D" id="1.25.40.20">
    <property type="entry name" value="Ankyrin repeat-containing domain"/>
    <property type="match status" value="4"/>
</dbReference>
<dbReference type="InterPro" id="IPR001752">
    <property type="entry name" value="Kinesin_motor_dom"/>
</dbReference>
<dbReference type="PROSITE" id="PS50088">
    <property type="entry name" value="ANK_REPEAT"/>
    <property type="match status" value="2"/>
</dbReference>
<dbReference type="GO" id="GO:0005524">
    <property type="term" value="F:ATP binding"/>
    <property type="evidence" value="ECO:0007669"/>
    <property type="project" value="InterPro"/>
</dbReference>
<dbReference type="InterPro" id="IPR036770">
    <property type="entry name" value="Ankyrin_rpt-contain_sf"/>
</dbReference>
<sequence length="1895" mass="202840">MTLSKRPHGRFRSLARLMRLDETDEPETEPLCGCRFDAENDTIQIADLGPGGVWLSASEEAFQFDRVYGPGSKRRDIHKEELRFMVDDALQGKDSALIVSGTSTSGKRHMVIGQPFISAADGAMSGLAERIVHDIYARDANEEWVLSVSMFSVFADAICDLLAPHGSSASLRLERGADGHVHVVNLSEVGLTTTADLLMLLRMSIRAREDMETLTSGRDARSTLVLTLKLKQVKGDERAQINLIDLSGAEQPELGGLKTLRDESILQAGSKVVTSLFGGGGGDEALAESRLLLLIRKYLEASFSVVVLSVASPISVERTGMREGLALADQAREVYARSHPGGMPRQRSDSTGAPATSARSPAVSAARGLNEKMVEVVQYLVEQAQPGTRATPAWSNFLAKHPEVNDFVDQHKARADGGGNQDAGDGSTVSMSSVGRKITAADLCEAAASGDIQQLRMYAALGANLGLGDYDQRTALHLAASEGLLAVVQFMVDEAQVDHSPLDRWGGTPLDDAVRSMHADVMEYLAKKGAKRAASIKKVTSTDLCDAASKGDTDLLREYKNGGVDLNLGDYDQRTALHLAASEGLLAVVKFLVEEGAADHSPLDRWGGTPLDDAIRQKHQAVAEYLSSAGGQRAAVLKGATAVDLCEAASRGDVEQLQFYASLGTDMNLGDYDQRTALHLAASEGLLAVVQFLVAELHADHSPVDRWGGTPLDDAIRHDETHVVEFLESQGAQRGKTAVTTAADAAQRGVDLCEAASSNNMDVLRALIAQGGDANVSDYDSRTALHLAASNGHLEIVAFLIEEAGSSVSPIDRWLGTPLDDAIRAKHTRVMEYLKSKGAERGRKGVTLDGRTAIDDAPGRAMTEPSNLAMIVERISTRQDDGESPEPSVRFTPTLEALIDETPSGILSARGARAQYGDVIDASQLPVVRAAGSRDEEDVSTDRSWSSSSFKKKAPPFARAASSEVNEEGALNTARLREARRLREAEGGDGGGSAGDAPAEGEGVVLHTLHEAYFKGAESGGKGTQIDAAALELFAAQPPSLDEAGKGGRHRLVTTTAPEAAGADGPLAVPALLRGSDARQLCLRPSFAPEARNSHVLAADLPKERVALLALIDAIVNEPSFWEKRKQTGKGNAYVVLAHNTLVRIRRYHRLLEDTEPAELPAAEVDALLRMHELCALAASESTVSAVYNQAVKAVGEFYCYARSTPPLLEAANVPKRGAAGSADALIRSALAAMFNLLIKGYIDDATRGAIREAVRCVAASLAPPALLCDVALDAMVDNLKYRDVFAVRTRELGLTIAHLVLHRNAFASVRRFFEQQDRATGQPSKMHTLVACVGMAHSEGARSALNRALANGIAGALRTHIGLDSLHEIISTLKLERNLATDLLTAAATAPALDPLKLRPPPNRRAVGGTNDPHVEYEDETFTLRSLSPHSSANGAGPGSGSIPSYYSDRRGAPLGLPMCEVLTLREAVFINDGAPVTQILPSTLLLLKALPASAIEIATDKAKLPDVTAPPKEKFGLQVPAARALRSAEPVALCLRANTDARSHKSHVLCDKLPAEREAILALAATASSTPAFWSAKSMAGSNAPAAALVHNSLVRARRALRLLEDTRPAELDAETAASCVRMLEWATTVLQQATLAAHTNHALKLIGEYFCMKYVPRPSLQAANTGKHAVLGSAGYSVQQCISMVFYSINRDDKGGTTAYAVRETLRCIICSEAPSLILVDCALEAMTTNLKGRDHRALAVREMCLTAIYLVLARRDWLEVKSFFSSADRTTGLPQRTCVVVTAMAYALWEADKSPLNNTLVTRLAVVLHRHLGNRFADVVRLAQLDKGMTDALIRLAGIDEDLLRSRRKSRRGSRRRASGVGAKPSKTQSTRDFFGSMTRKMSRGDVTIGA</sequence>
<dbReference type="PANTHER" id="PTHR12544">
    <property type="entry name" value="GLUTAMINASE"/>
    <property type="match status" value="1"/>
</dbReference>
<evidence type="ECO:0000313" key="5">
    <source>
        <dbReference type="EMBL" id="KAG8465078.1"/>
    </source>
</evidence>
<feature type="region of interest" description="Disordered" evidence="3">
    <location>
        <begin position="338"/>
        <end position="361"/>
    </location>
</feature>
<feature type="region of interest" description="Disordered" evidence="3">
    <location>
        <begin position="930"/>
        <end position="972"/>
    </location>
</feature>
<feature type="compositionally biased region" description="Basic residues" evidence="3">
    <location>
        <begin position="1851"/>
        <end position="1862"/>
    </location>
</feature>
<dbReference type="PROSITE" id="PS50297">
    <property type="entry name" value="ANK_REP_REGION"/>
    <property type="match status" value="2"/>
</dbReference>
<name>A0A8J5XDX9_DIALT</name>
<dbReference type="Pfam" id="PF12796">
    <property type="entry name" value="Ank_2"/>
    <property type="match status" value="4"/>
</dbReference>
<gene>
    <name evidence="5" type="ORF">KFE25_012441</name>
</gene>
<dbReference type="EMBL" id="JAGTXO010000011">
    <property type="protein sequence ID" value="KAG8465078.1"/>
    <property type="molecule type" value="Genomic_DNA"/>
</dbReference>
<dbReference type="PROSITE" id="PS50067">
    <property type="entry name" value="KINESIN_MOTOR_2"/>
    <property type="match status" value="1"/>
</dbReference>
<dbReference type="InterPro" id="IPR015868">
    <property type="entry name" value="Glutaminase"/>
</dbReference>
<dbReference type="InterPro" id="IPR027417">
    <property type="entry name" value="P-loop_NTPase"/>
</dbReference>
<dbReference type="Gene3D" id="3.40.850.10">
    <property type="entry name" value="Kinesin motor domain"/>
    <property type="match status" value="1"/>
</dbReference>
<dbReference type="Pfam" id="PF00225">
    <property type="entry name" value="Kinesin"/>
    <property type="match status" value="1"/>
</dbReference>
<reference evidence="5" key="1">
    <citation type="submission" date="2021-05" db="EMBL/GenBank/DDBJ databases">
        <title>The genome of the haptophyte Pavlova lutheri (Diacronema luteri, Pavlovales) - a model for lipid biosynthesis in eukaryotic algae.</title>
        <authorList>
            <person name="Hulatt C.J."/>
            <person name="Posewitz M.C."/>
        </authorList>
    </citation>
    <scope>NUCLEOTIDE SEQUENCE</scope>
    <source>
        <strain evidence="5">NIVA-4/92</strain>
    </source>
</reference>
<dbReference type="PANTHER" id="PTHR12544:SF29">
    <property type="entry name" value="GLUTAMINASE"/>
    <property type="match status" value="1"/>
</dbReference>
<organism evidence="5 6">
    <name type="scientific">Diacronema lutheri</name>
    <name type="common">Unicellular marine alga</name>
    <name type="synonym">Monochrysis lutheri</name>
    <dbReference type="NCBI Taxonomy" id="2081491"/>
    <lineage>
        <taxon>Eukaryota</taxon>
        <taxon>Haptista</taxon>
        <taxon>Haptophyta</taxon>
        <taxon>Pavlovophyceae</taxon>
        <taxon>Pavlovales</taxon>
        <taxon>Pavlovaceae</taxon>
        <taxon>Diacronema</taxon>
    </lineage>
</organism>
<keyword evidence="6" id="KW-1185">Reference proteome</keyword>
<feature type="repeat" description="ANK" evidence="1">
    <location>
        <begin position="780"/>
        <end position="813"/>
    </location>
</feature>
<dbReference type="GO" id="GO:0006537">
    <property type="term" value="P:glutamate biosynthetic process"/>
    <property type="evidence" value="ECO:0007669"/>
    <property type="project" value="TreeGrafter"/>
</dbReference>
<evidence type="ECO:0000256" key="2">
    <source>
        <dbReference type="PROSITE-ProRule" id="PRU00283"/>
    </source>
</evidence>
<comment type="similarity">
    <text evidence="2">Belongs to the TRAFAC class myosin-kinesin ATPase superfamily. Kinesin family.</text>
</comment>
<evidence type="ECO:0000256" key="1">
    <source>
        <dbReference type="PROSITE-ProRule" id="PRU00023"/>
    </source>
</evidence>
<dbReference type="SUPFAM" id="SSF52540">
    <property type="entry name" value="P-loop containing nucleoside triphosphate hydrolases"/>
    <property type="match status" value="1"/>
</dbReference>
<protein>
    <recommendedName>
        <fullName evidence="4">Kinesin motor domain-containing protein</fullName>
    </recommendedName>
</protein>
<dbReference type="GO" id="GO:0007018">
    <property type="term" value="P:microtubule-based movement"/>
    <property type="evidence" value="ECO:0007669"/>
    <property type="project" value="InterPro"/>
</dbReference>
<dbReference type="InterPro" id="IPR036961">
    <property type="entry name" value="Kinesin_motor_dom_sf"/>
</dbReference>
<dbReference type="OrthoDB" id="534912at2759"/>
<dbReference type="SUPFAM" id="SSF48403">
    <property type="entry name" value="Ankyrin repeat"/>
    <property type="match status" value="1"/>
</dbReference>
<accession>A0A8J5XDX9</accession>
<dbReference type="GO" id="GO:0006543">
    <property type="term" value="P:L-glutamine catabolic process"/>
    <property type="evidence" value="ECO:0007669"/>
    <property type="project" value="TreeGrafter"/>
</dbReference>
<dbReference type="SMART" id="SM00248">
    <property type="entry name" value="ANK"/>
    <property type="match status" value="10"/>
</dbReference>
<dbReference type="InterPro" id="IPR002110">
    <property type="entry name" value="Ankyrin_rpt"/>
</dbReference>
<dbReference type="GO" id="GO:0003777">
    <property type="term" value="F:microtubule motor activity"/>
    <property type="evidence" value="ECO:0007669"/>
    <property type="project" value="InterPro"/>
</dbReference>